<name>A0A0F9S4W6_9ZZZZ</name>
<dbReference type="InterPro" id="IPR052025">
    <property type="entry name" value="Xyloglucanase_GH74"/>
</dbReference>
<feature type="domain" description="Sortilin N-terminal" evidence="2">
    <location>
        <begin position="158"/>
        <end position="295"/>
    </location>
</feature>
<dbReference type="EMBL" id="LAZR01002276">
    <property type="protein sequence ID" value="KKN32126.1"/>
    <property type="molecule type" value="Genomic_DNA"/>
</dbReference>
<evidence type="ECO:0000313" key="3">
    <source>
        <dbReference type="EMBL" id="KKN32126.1"/>
    </source>
</evidence>
<dbReference type="InterPro" id="IPR015943">
    <property type="entry name" value="WD40/YVTN_repeat-like_dom_sf"/>
</dbReference>
<sequence>MISQRQFYRVMAFLCVFILALTFFTSPLPAKKAKKPQKIHSTDPALRMKWFSQHEEMKKNTPFKDLKWQHIGAKNVSGRCTDIAVVTPKGKSYTIYVATASGGVWKTDNEGSTWEPIFDQEASTSIGDITLAPSNNDIIWIGTGEANIFRSSMAGSGVYKSIDSGKTWQHMGLTGTHTIPRIVIHPKNPDVVYVAASGHEWTNNKERGIYKSVDGGKNWEKILYVDEETGANDLIMDPSDSDTLYASTWQRMRQKWNDPRNEPGYKGSGIYKTTDGGITWKPINKGLPEAKFRGRIGIDLCLSKPNVIYAFVDSYEFGREPNKQERANTYGLPSSGIIKGSTVYRSDDKGESWTEVSGQTPETKRYMMRHSATYGWVFGQMRVDPNDENTIYTMGLALNVSNDGGKTFRRLGNMHGDHHGLWIDPDNSNYIVNVNDGGIVISYDKGKTWRQFLHNLPLCQFFNIAYDMDKPFRVYGSMQDHGSYRGVVDLKRGRNKIPEVDFERAPGGEGSSHAIDPTNPNIVYSAGFYGHLNRTDLSVPRKEGEKYILPLQNENEPKLRGQWVAPFIISPHNSNTIYHGMQYLFRSQDRGDSWERISKDLTYNVKAKMGDIPYQTIFSISESPLKFGLIYVGTDDGKVHVTMDGGKTWKEIMRGLPYQKWVSELVASAYDLSTVYMTQNGKRDDDFAAYVWKSTNYGITWVDISGNIPLGPVNVIKEDPLNKDILYVGTDIGVYVTTDGGKKWDILGGNLPSTFVQDMIIHPRENIIVIATHGRGMWAMDANPVNKKE</sequence>
<accession>A0A0F9S4W6</accession>
<evidence type="ECO:0000259" key="2">
    <source>
        <dbReference type="Pfam" id="PF15902"/>
    </source>
</evidence>
<dbReference type="Gene3D" id="2.130.10.10">
    <property type="entry name" value="YVTN repeat-like/Quinoprotein amine dehydrogenase"/>
    <property type="match status" value="5"/>
</dbReference>
<dbReference type="SUPFAM" id="SSF50939">
    <property type="entry name" value="Sialidases"/>
    <property type="match status" value="3"/>
</dbReference>
<dbReference type="AlphaFoldDB" id="A0A0F9S4W6"/>
<reference evidence="3" key="1">
    <citation type="journal article" date="2015" name="Nature">
        <title>Complex archaea that bridge the gap between prokaryotes and eukaryotes.</title>
        <authorList>
            <person name="Spang A."/>
            <person name="Saw J.H."/>
            <person name="Jorgensen S.L."/>
            <person name="Zaremba-Niedzwiedzka K."/>
            <person name="Martijn J."/>
            <person name="Lind A.E."/>
            <person name="van Eijk R."/>
            <person name="Schleper C."/>
            <person name="Guy L."/>
            <person name="Ettema T.J."/>
        </authorList>
    </citation>
    <scope>NUCLEOTIDE SEQUENCE</scope>
</reference>
<dbReference type="InterPro" id="IPR031778">
    <property type="entry name" value="Sortilin_N"/>
</dbReference>
<gene>
    <name evidence="3" type="ORF">LCGC14_0817060</name>
</gene>
<organism evidence="3">
    <name type="scientific">marine sediment metagenome</name>
    <dbReference type="NCBI Taxonomy" id="412755"/>
    <lineage>
        <taxon>unclassified sequences</taxon>
        <taxon>metagenomes</taxon>
        <taxon>ecological metagenomes</taxon>
    </lineage>
</organism>
<dbReference type="PANTHER" id="PTHR43739">
    <property type="entry name" value="XYLOGLUCANASE (EUROFUNG)"/>
    <property type="match status" value="1"/>
</dbReference>
<comment type="caution">
    <text evidence="3">The sequence shown here is derived from an EMBL/GenBank/DDBJ whole genome shotgun (WGS) entry which is preliminary data.</text>
</comment>
<dbReference type="PANTHER" id="PTHR43739:SF5">
    <property type="entry name" value="EXO-ALPHA-SIALIDASE"/>
    <property type="match status" value="1"/>
</dbReference>
<dbReference type="CDD" id="cd15482">
    <property type="entry name" value="Sialidase_non-viral"/>
    <property type="match status" value="1"/>
</dbReference>
<evidence type="ECO:0000256" key="1">
    <source>
        <dbReference type="ARBA" id="ARBA00022737"/>
    </source>
</evidence>
<protein>
    <recommendedName>
        <fullName evidence="2">Sortilin N-terminal domain-containing protein</fullName>
    </recommendedName>
</protein>
<dbReference type="InterPro" id="IPR036278">
    <property type="entry name" value="Sialidase_sf"/>
</dbReference>
<proteinExistence type="predicted"/>
<dbReference type="Pfam" id="PF15902">
    <property type="entry name" value="Sortilin-Vps10"/>
    <property type="match status" value="1"/>
</dbReference>
<dbReference type="GO" id="GO:0010411">
    <property type="term" value="P:xyloglucan metabolic process"/>
    <property type="evidence" value="ECO:0007669"/>
    <property type="project" value="TreeGrafter"/>
</dbReference>
<keyword evidence="1" id="KW-0677">Repeat</keyword>